<dbReference type="SUPFAM" id="SSF52317">
    <property type="entry name" value="Class I glutamine amidotransferase-like"/>
    <property type="match status" value="1"/>
</dbReference>
<feature type="non-terminal residue" evidence="1">
    <location>
        <position position="105"/>
    </location>
</feature>
<sequence>MFERFEPDRGARARRHMVAVVAFDGVVLGDLATPCEVFGRVRSPEGRPAYEVRICSLGREVRSEHVTLKAPWRLSSVRRADTVIVPGIDPLDRPLPEELLRALRC</sequence>
<dbReference type="EMBL" id="JACDQQ010000569">
    <property type="protein sequence ID" value="MBA0084490.1"/>
    <property type="molecule type" value="Genomic_DNA"/>
</dbReference>
<dbReference type="InterPro" id="IPR029062">
    <property type="entry name" value="Class_I_gatase-like"/>
</dbReference>
<evidence type="ECO:0000313" key="2">
    <source>
        <dbReference type="Proteomes" id="UP000567293"/>
    </source>
</evidence>
<gene>
    <name evidence="1" type="ORF">HRJ53_05805</name>
</gene>
<evidence type="ECO:0000313" key="1">
    <source>
        <dbReference type="EMBL" id="MBA0084490.1"/>
    </source>
</evidence>
<organism evidence="1 2">
    <name type="scientific">Candidatus Acidiferrum panamense</name>
    <dbReference type="NCBI Taxonomy" id="2741543"/>
    <lineage>
        <taxon>Bacteria</taxon>
        <taxon>Pseudomonadati</taxon>
        <taxon>Acidobacteriota</taxon>
        <taxon>Terriglobia</taxon>
        <taxon>Candidatus Acidiferrales</taxon>
        <taxon>Candidatus Acidiferrum</taxon>
    </lineage>
</organism>
<dbReference type="Proteomes" id="UP000567293">
    <property type="component" value="Unassembled WGS sequence"/>
</dbReference>
<keyword evidence="2" id="KW-1185">Reference proteome</keyword>
<reference evidence="1" key="1">
    <citation type="submission" date="2020-06" db="EMBL/GenBank/DDBJ databases">
        <title>Legume-microbial interactions unlock mineral nutrients during tropical forest succession.</title>
        <authorList>
            <person name="Epihov D.Z."/>
        </authorList>
    </citation>
    <scope>NUCLEOTIDE SEQUENCE [LARGE SCALE GENOMIC DNA]</scope>
    <source>
        <strain evidence="1">Pan2503</strain>
    </source>
</reference>
<dbReference type="AlphaFoldDB" id="A0A7V8NNW3"/>
<comment type="caution">
    <text evidence="1">The sequence shown here is derived from an EMBL/GenBank/DDBJ whole genome shotgun (WGS) entry which is preliminary data.</text>
</comment>
<name>A0A7V8NNW3_9BACT</name>
<protein>
    <recommendedName>
        <fullName evidence="3">AraC family transcriptional regulator</fullName>
    </recommendedName>
</protein>
<accession>A0A7V8NNW3</accession>
<dbReference type="Gene3D" id="3.40.50.880">
    <property type="match status" value="1"/>
</dbReference>
<evidence type="ECO:0008006" key="3">
    <source>
        <dbReference type="Google" id="ProtNLM"/>
    </source>
</evidence>
<proteinExistence type="predicted"/>